<reference evidence="2 3" key="1">
    <citation type="submission" date="2018-05" db="EMBL/GenBank/DDBJ databases">
        <title>Draft genome sequence of Scytalidium lignicola DSM 105466, a ubiquitous saprotrophic fungus.</title>
        <authorList>
            <person name="Buettner E."/>
            <person name="Gebauer A.M."/>
            <person name="Hofrichter M."/>
            <person name="Liers C."/>
            <person name="Kellner H."/>
        </authorList>
    </citation>
    <scope>NUCLEOTIDE SEQUENCE [LARGE SCALE GENOMIC DNA]</scope>
    <source>
        <strain evidence="2 3">DSM 105466</strain>
    </source>
</reference>
<feature type="compositionally biased region" description="Gly residues" evidence="1">
    <location>
        <begin position="192"/>
        <end position="204"/>
    </location>
</feature>
<feature type="compositionally biased region" description="Basic and acidic residues" evidence="1">
    <location>
        <begin position="205"/>
        <end position="216"/>
    </location>
</feature>
<feature type="compositionally biased region" description="Low complexity" evidence="1">
    <location>
        <begin position="86"/>
        <end position="102"/>
    </location>
</feature>
<keyword evidence="3" id="KW-1185">Reference proteome</keyword>
<feature type="non-terminal residue" evidence="2">
    <location>
        <position position="301"/>
    </location>
</feature>
<feature type="region of interest" description="Disordered" evidence="1">
    <location>
        <begin position="1"/>
        <end position="38"/>
    </location>
</feature>
<feature type="compositionally biased region" description="Basic residues" evidence="1">
    <location>
        <begin position="103"/>
        <end position="114"/>
    </location>
</feature>
<gene>
    <name evidence="2" type="ORF">B7463_g8944</name>
</gene>
<comment type="caution">
    <text evidence="2">The sequence shown here is derived from an EMBL/GenBank/DDBJ whole genome shotgun (WGS) entry which is preliminary data.</text>
</comment>
<feature type="compositionally biased region" description="Basic and acidic residues" evidence="1">
    <location>
        <begin position="272"/>
        <end position="301"/>
    </location>
</feature>
<proteinExistence type="predicted"/>
<accession>A0A3E2H1X7</accession>
<organism evidence="2 3">
    <name type="scientific">Scytalidium lignicola</name>
    <name type="common">Hyphomycete</name>
    <dbReference type="NCBI Taxonomy" id="5539"/>
    <lineage>
        <taxon>Eukaryota</taxon>
        <taxon>Fungi</taxon>
        <taxon>Dikarya</taxon>
        <taxon>Ascomycota</taxon>
        <taxon>Pezizomycotina</taxon>
        <taxon>Leotiomycetes</taxon>
        <taxon>Leotiomycetes incertae sedis</taxon>
        <taxon>Scytalidium</taxon>
    </lineage>
</organism>
<feature type="compositionally biased region" description="Polar residues" evidence="1">
    <location>
        <begin position="75"/>
        <end position="85"/>
    </location>
</feature>
<evidence type="ECO:0000313" key="2">
    <source>
        <dbReference type="EMBL" id="RFU27406.1"/>
    </source>
</evidence>
<dbReference type="OrthoDB" id="1681166at2759"/>
<feature type="compositionally biased region" description="Pro residues" evidence="1">
    <location>
        <begin position="8"/>
        <end position="22"/>
    </location>
</feature>
<protein>
    <submittedName>
        <fullName evidence="2">Uncharacterized protein</fullName>
    </submittedName>
</protein>
<name>A0A3E2H1X7_SCYLI</name>
<feature type="region of interest" description="Disordered" evidence="1">
    <location>
        <begin position="158"/>
        <end position="178"/>
    </location>
</feature>
<dbReference type="OMA" id="VTHAENQ"/>
<dbReference type="Proteomes" id="UP000258309">
    <property type="component" value="Unassembled WGS sequence"/>
</dbReference>
<sequence>MQAHDPQDQPPPPPPQQQPPNFSPFFTLIHDPSTTSTIHPSRVHYLFSDDDASDLLTSACIRSLNPYHPPPSSLVPDSSQPPSLASSKHLASSTNSSSSSSRKVSRGQQHKSKKTTGAGAGGEREERVLIVDMNEAGDGVVSATSLSPEWQIVNAEVRNAPTWGGGDENSAEGEEEGEARKLMLRVEGVGVGAEEGVEGGGVGWRRGEKEREKEGEEGAIGEEEMLAIMESFDRKMAVLRKIVGQDVGLVGEAIGEEREQEQGQELIEENEKEERGDGKVEEAVEQKDVEEQKETDERTEG</sequence>
<feature type="non-terminal residue" evidence="2">
    <location>
        <position position="1"/>
    </location>
</feature>
<evidence type="ECO:0000256" key="1">
    <source>
        <dbReference type="SAM" id="MobiDB-lite"/>
    </source>
</evidence>
<feature type="region of interest" description="Disordered" evidence="1">
    <location>
        <begin position="192"/>
        <end position="219"/>
    </location>
</feature>
<dbReference type="EMBL" id="NCSJ02000208">
    <property type="protein sequence ID" value="RFU27406.1"/>
    <property type="molecule type" value="Genomic_DNA"/>
</dbReference>
<feature type="region of interest" description="Disordered" evidence="1">
    <location>
        <begin position="62"/>
        <end position="129"/>
    </location>
</feature>
<evidence type="ECO:0000313" key="3">
    <source>
        <dbReference type="Proteomes" id="UP000258309"/>
    </source>
</evidence>
<feature type="region of interest" description="Disordered" evidence="1">
    <location>
        <begin position="254"/>
        <end position="301"/>
    </location>
</feature>
<dbReference type="AlphaFoldDB" id="A0A3E2H1X7"/>
<dbReference type="STRING" id="5539.A0A3E2H1X7"/>